<feature type="transmembrane region" description="Helical" evidence="7">
    <location>
        <begin position="302"/>
        <end position="321"/>
    </location>
</feature>
<gene>
    <name evidence="9" type="ORF">GCM10022244_47630</name>
</gene>
<dbReference type="PANTHER" id="PTHR23517:SF2">
    <property type="entry name" value="MULTIDRUG RESISTANCE PROTEIN MDTH"/>
    <property type="match status" value="1"/>
</dbReference>
<comment type="subcellular location">
    <subcellularLocation>
        <location evidence="1">Cell membrane</location>
        <topology evidence="1">Multi-pass membrane protein</topology>
    </subcellularLocation>
</comment>
<keyword evidence="5 7" id="KW-1133">Transmembrane helix</keyword>
<dbReference type="InterPro" id="IPR036259">
    <property type="entry name" value="MFS_trans_sf"/>
</dbReference>
<sequence length="398" mass="40681">MTPLARLLTASQFAFNAGFYAVLPYLAGHLTGALGLGGALVGLVLGLRTFSQQGLFVIGGALTDRFGPRPVVLTGVTLRIAGFVWLAYATSAWTVTGAVVLVGFAAALFSPAVESEMAREALRAERAGGPRRTRTLARFSAGGQAGALLGPVLGTLLVYGAGDASFRAACLVGAALFALVLAAHARLMPRGGGTRERHGTVRRRAILRDRRFLRLALAYSVYLLLHNQLYLALPAELDRVTGSQAALGWFFALSSALVVLGSGPLERRAAAVLDAPAMVRAGLLLLAAAFAAGAALRPLGGPGAALTLTVLLTLGQMLILPATRALLPDLVPAAHLGLATGALSSLAGLTVLAASPPTATLLTLPGPTPWLLLAALPVLAIPAVPSAPAVTAKALTRT</sequence>
<evidence type="ECO:0000256" key="3">
    <source>
        <dbReference type="ARBA" id="ARBA00022475"/>
    </source>
</evidence>
<dbReference type="EMBL" id="BAABAJ010000019">
    <property type="protein sequence ID" value="GAA3933629.1"/>
    <property type="molecule type" value="Genomic_DNA"/>
</dbReference>
<evidence type="ECO:0000256" key="4">
    <source>
        <dbReference type="ARBA" id="ARBA00022692"/>
    </source>
</evidence>
<evidence type="ECO:0000256" key="6">
    <source>
        <dbReference type="ARBA" id="ARBA00023136"/>
    </source>
</evidence>
<proteinExistence type="predicted"/>
<feature type="transmembrane region" description="Helical" evidence="7">
    <location>
        <begin position="333"/>
        <end position="355"/>
    </location>
</feature>
<dbReference type="InterPro" id="IPR011701">
    <property type="entry name" value="MFS"/>
</dbReference>
<keyword evidence="2" id="KW-0813">Transport</keyword>
<protein>
    <submittedName>
        <fullName evidence="9">MFS transporter</fullName>
    </submittedName>
</protein>
<feature type="transmembrane region" description="Helical" evidence="7">
    <location>
        <begin position="277"/>
        <end position="296"/>
    </location>
</feature>
<dbReference type="SUPFAM" id="SSF103473">
    <property type="entry name" value="MFS general substrate transporter"/>
    <property type="match status" value="1"/>
</dbReference>
<dbReference type="PANTHER" id="PTHR23517">
    <property type="entry name" value="RESISTANCE PROTEIN MDTM, PUTATIVE-RELATED-RELATED"/>
    <property type="match status" value="1"/>
</dbReference>
<name>A0ABP7N0J4_9ACTN</name>
<evidence type="ECO:0000256" key="1">
    <source>
        <dbReference type="ARBA" id="ARBA00004651"/>
    </source>
</evidence>
<dbReference type="PROSITE" id="PS50850">
    <property type="entry name" value="MFS"/>
    <property type="match status" value="1"/>
</dbReference>
<evidence type="ECO:0000313" key="10">
    <source>
        <dbReference type="Proteomes" id="UP001501000"/>
    </source>
</evidence>
<accession>A0ABP7N0J4</accession>
<feature type="transmembrane region" description="Helical" evidence="7">
    <location>
        <begin position="33"/>
        <end position="50"/>
    </location>
</feature>
<keyword evidence="10" id="KW-1185">Reference proteome</keyword>
<feature type="transmembrane region" description="Helical" evidence="7">
    <location>
        <begin position="166"/>
        <end position="187"/>
    </location>
</feature>
<evidence type="ECO:0000313" key="9">
    <source>
        <dbReference type="EMBL" id="GAA3933629.1"/>
    </source>
</evidence>
<feature type="transmembrane region" description="Helical" evidence="7">
    <location>
        <begin position="370"/>
        <end position="392"/>
    </location>
</feature>
<dbReference type="RefSeq" id="WP_345286171.1">
    <property type="nucleotide sequence ID" value="NZ_BAABAJ010000019.1"/>
</dbReference>
<dbReference type="InterPro" id="IPR050171">
    <property type="entry name" value="MFS_Transporters"/>
</dbReference>
<reference evidence="10" key="1">
    <citation type="journal article" date="2019" name="Int. J. Syst. Evol. Microbiol.">
        <title>The Global Catalogue of Microorganisms (GCM) 10K type strain sequencing project: providing services to taxonomists for standard genome sequencing and annotation.</title>
        <authorList>
            <consortium name="The Broad Institute Genomics Platform"/>
            <consortium name="The Broad Institute Genome Sequencing Center for Infectious Disease"/>
            <person name="Wu L."/>
            <person name="Ma J."/>
        </authorList>
    </citation>
    <scope>NUCLEOTIDE SEQUENCE [LARGE SCALE GENOMIC DNA]</scope>
    <source>
        <strain evidence="10">JCM 16956</strain>
    </source>
</reference>
<comment type="caution">
    <text evidence="9">The sequence shown here is derived from an EMBL/GenBank/DDBJ whole genome shotgun (WGS) entry which is preliminary data.</text>
</comment>
<keyword evidence="3" id="KW-1003">Cell membrane</keyword>
<organism evidence="9 10">
    <name type="scientific">Streptomyces gulbargensis</name>
    <dbReference type="NCBI Taxonomy" id="364901"/>
    <lineage>
        <taxon>Bacteria</taxon>
        <taxon>Bacillati</taxon>
        <taxon>Actinomycetota</taxon>
        <taxon>Actinomycetes</taxon>
        <taxon>Kitasatosporales</taxon>
        <taxon>Streptomycetaceae</taxon>
        <taxon>Streptomyces</taxon>
    </lineage>
</organism>
<feature type="transmembrane region" description="Helical" evidence="7">
    <location>
        <begin position="95"/>
        <end position="114"/>
    </location>
</feature>
<feature type="transmembrane region" description="Helical" evidence="7">
    <location>
        <begin position="135"/>
        <end position="160"/>
    </location>
</feature>
<dbReference type="InterPro" id="IPR020846">
    <property type="entry name" value="MFS_dom"/>
</dbReference>
<dbReference type="Proteomes" id="UP001501000">
    <property type="component" value="Unassembled WGS sequence"/>
</dbReference>
<keyword evidence="6 7" id="KW-0472">Membrane</keyword>
<keyword evidence="4 7" id="KW-0812">Transmembrane</keyword>
<evidence type="ECO:0000259" key="8">
    <source>
        <dbReference type="PROSITE" id="PS50850"/>
    </source>
</evidence>
<evidence type="ECO:0000256" key="7">
    <source>
        <dbReference type="SAM" id="Phobius"/>
    </source>
</evidence>
<feature type="transmembrane region" description="Helical" evidence="7">
    <location>
        <begin position="245"/>
        <end position="265"/>
    </location>
</feature>
<feature type="transmembrane region" description="Helical" evidence="7">
    <location>
        <begin position="212"/>
        <end position="233"/>
    </location>
</feature>
<dbReference type="Gene3D" id="1.20.1250.20">
    <property type="entry name" value="MFS general substrate transporter like domains"/>
    <property type="match status" value="1"/>
</dbReference>
<feature type="transmembrane region" description="Helical" evidence="7">
    <location>
        <begin position="71"/>
        <end position="89"/>
    </location>
</feature>
<feature type="domain" description="Major facilitator superfamily (MFS) profile" evidence="8">
    <location>
        <begin position="1"/>
        <end position="392"/>
    </location>
</feature>
<evidence type="ECO:0000256" key="2">
    <source>
        <dbReference type="ARBA" id="ARBA00022448"/>
    </source>
</evidence>
<dbReference type="Pfam" id="PF07690">
    <property type="entry name" value="MFS_1"/>
    <property type="match status" value="1"/>
</dbReference>
<evidence type="ECO:0000256" key="5">
    <source>
        <dbReference type="ARBA" id="ARBA00022989"/>
    </source>
</evidence>